<feature type="compositionally biased region" description="Low complexity" evidence="1">
    <location>
        <begin position="420"/>
        <end position="456"/>
    </location>
</feature>
<evidence type="ECO:0000313" key="3">
    <source>
        <dbReference type="EMBL" id="NSG86504.1"/>
    </source>
</evidence>
<dbReference type="Proteomes" id="UP001644719">
    <property type="component" value="Unassembled WGS sequence"/>
</dbReference>
<feature type="region of interest" description="Disordered" evidence="1">
    <location>
        <begin position="28"/>
        <end position="155"/>
    </location>
</feature>
<evidence type="ECO:0000313" key="4">
    <source>
        <dbReference type="Proteomes" id="UP001644719"/>
    </source>
</evidence>
<evidence type="ECO:0000256" key="2">
    <source>
        <dbReference type="SAM" id="SignalP"/>
    </source>
</evidence>
<dbReference type="EMBL" id="JAAITS010000042">
    <property type="protein sequence ID" value="NSG86504.1"/>
    <property type="molecule type" value="Genomic_DNA"/>
</dbReference>
<gene>
    <name evidence="3" type="ORF">G5B17_14060</name>
</gene>
<feature type="region of interest" description="Disordered" evidence="1">
    <location>
        <begin position="744"/>
        <end position="766"/>
    </location>
</feature>
<feature type="region of interest" description="Disordered" evidence="1">
    <location>
        <begin position="571"/>
        <end position="640"/>
    </location>
</feature>
<proteinExistence type="predicted"/>
<dbReference type="PANTHER" id="PTHR48148">
    <property type="entry name" value="KERATINOCYTE PROLINE-RICH PROTEIN"/>
    <property type="match status" value="1"/>
</dbReference>
<organism evidence="3 4">
    <name type="scientific">Blautia faecis</name>
    <dbReference type="NCBI Taxonomy" id="871665"/>
    <lineage>
        <taxon>Bacteria</taxon>
        <taxon>Bacillati</taxon>
        <taxon>Bacillota</taxon>
        <taxon>Clostridia</taxon>
        <taxon>Lachnospirales</taxon>
        <taxon>Lachnospiraceae</taxon>
        <taxon>Blautia</taxon>
    </lineage>
</organism>
<feature type="compositionally biased region" description="Basic and acidic residues" evidence="1">
    <location>
        <begin position="612"/>
        <end position="625"/>
    </location>
</feature>
<feature type="region of interest" description="Disordered" evidence="1">
    <location>
        <begin position="257"/>
        <end position="288"/>
    </location>
</feature>
<keyword evidence="4" id="KW-1185">Reference proteome</keyword>
<reference evidence="3 4" key="1">
    <citation type="journal article" date="2020" name="Cell Host Microbe">
        <title>Functional and Genomic Variation between Human-Derived Isolates of Lachnospiraceae Reveals Inter- and Intra-Species Diversity.</title>
        <authorList>
            <person name="Sorbara M.T."/>
            <person name="Littmann E.R."/>
            <person name="Fontana E."/>
            <person name="Moody T.U."/>
            <person name="Kohout C.E."/>
            <person name="Gjonbalaj M."/>
            <person name="Eaton V."/>
            <person name="Seok R."/>
            <person name="Leiner I.M."/>
            <person name="Pamer E.G."/>
        </authorList>
    </citation>
    <scope>NUCLEOTIDE SEQUENCE [LARGE SCALE GENOMIC DNA]</scope>
    <source>
        <strain evidence="3 4">MSK.17.74</strain>
    </source>
</reference>
<accession>A0ABX2H8H9</accession>
<feature type="compositionally biased region" description="Low complexity" evidence="1">
    <location>
        <begin position="38"/>
        <end position="61"/>
    </location>
</feature>
<comment type="caution">
    <text evidence="3">The sequence shown here is derived from an EMBL/GenBank/DDBJ whole genome shotgun (WGS) entry which is preliminary data.</text>
</comment>
<feature type="compositionally biased region" description="Basic and acidic residues" evidence="1">
    <location>
        <begin position="126"/>
        <end position="142"/>
    </location>
</feature>
<dbReference type="RefSeq" id="WP_173770087.1">
    <property type="nucleotide sequence ID" value="NZ_JAAITS010000042.1"/>
</dbReference>
<evidence type="ECO:0000256" key="1">
    <source>
        <dbReference type="SAM" id="MobiDB-lite"/>
    </source>
</evidence>
<feature type="compositionally biased region" description="Low complexity" evidence="1">
    <location>
        <begin position="69"/>
        <end position="102"/>
    </location>
</feature>
<feature type="compositionally biased region" description="Low complexity" evidence="1">
    <location>
        <begin position="278"/>
        <end position="288"/>
    </location>
</feature>
<sequence>MKRNSKRFLALFLSVAMTVTPAVLTQAENEDANVQVSVTPTPETEAEKTAVAAETPVQENATAEEENTDTTVTPAAVDASAVKETPAATETPASETTPEVTASPAEESKNEEAEAPQPTAAPETTEEGKTEETDKPETKPEDLNPDGSNMTIDKEDNSAYKMLKIKSSSAELNGDKIKITLNTDGKNYEKLYLGSKEDPDEAKNAAAIVGTENEDGYTFIFEVPASEQVQTFSIVPFSVKNQKWYTNMALKLNVPGMKAPEPTATPEPTAAPEPTATPLPTAAPTQAPAQNEITDAGIKLVKENGDEFAMFVITGSTVKVSEDKYIVTLSTAKQNYDMIYLGSASDSDKEANSIKGVENSAGGYTYTFEVTASKEAQTIAVVPHSKKSQNWYAKGILTITVPAVPGYGEAAPTPEPTVSPEPTEAPVETPAPTETPVPSTTPEATTTPEPTATPAPGSCASGIYNITVNSSSSMFRVIDCVLTSKNGKMTAVLTLSGTGYDYLCLGTKEEAAAADSSTWIPYGTDANGKYTYEIPVEALDNGIAVAAFSHKNQIWYDRILTFQSSTLNKIGDVQDDPQPDTAPDTTITATPAPTAKPNKKPTATPTPTATPKPDKKPEEESKYESDLSGGTASVNSSTTLADGTYTPDSFSWSGGSGKVSISCNKVTVTNGQAYATIVFSSEYYGYVKANGNKYYGACGGGTSTFTIPVALNQNNTIIGMTTRMSQAHEITYTIYIALKGANDPKKTDKDNPADDNSMLSTGNKKLDDSAPEITGLEYKDETTLEHAKYFKLYHYAKGITLLEVDMTTDTARKPETVDSGKENAKTEAADSQELTGTEKLYMGNVVKYLIVPEGAVIPAGLDKDVIVINQPVESAYVASTDALNILDKLDLTDKVTAFGMEKEDCTVDSLTAALEDGSVTFAGKDEDTDYKALVKSQCGISILSSDILPTEEADTEAKENLLKDSAEKYSTLKIPFIVDRSADEKDDNAKAEWEKAYEAIFVTDEEE</sequence>
<feature type="compositionally biased region" description="Pro residues" evidence="1">
    <location>
        <begin position="263"/>
        <end position="277"/>
    </location>
</feature>
<feature type="signal peptide" evidence="2">
    <location>
        <begin position="1"/>
        <end position="21"/>
    </location>
</feature>
<name>A0ABX2H8H9_9FIRM</name>
<feature type="region of interest" description="Disordered" evidence="1">
    <location>
        <begin position="408"/>
        <end position="456"/>
    </location>
</feature>
<feature type="chain" id="PRO_5045500673" evidence="2">
    <location>
        <begin position="22"/>
        <end position="1007"/>
    </location>
</feature>
<feature type="compositionally biased region" description="Polar residues" evidence="1">
    <location>
        <begin position="628"/>
        <end position="640"/>
    </location>
</feature>
<keyword evidence="2" id="KW-0732">Signal</keyword>
<dbReference type="PANTHER" id="PTHR48148:SF3">
    <property type="entry name" value="KERATINOCYTE PROLINE-RICH PROTEIN"/>
    <property type="match status" value="1"/>
</dbReference>
<protein>
    <submittedName>
        <fullName evidence="3">Uncharacterized protein</fullName>
    </submittedName>
</protein>
<feature type="compositionally biased region" description="Low complexity" evidence="1">
    <location>
        <begin position="579"/>
        <end position="611"/>
    </location>
</feature>